<keyword evidence="4" id="KW-0812">Transmembrane</keyword>
<evidence type="ECO:0000256" key="5">
    <source>
        <dbReference type="ARBA" id="ARBA00022729"/>
    </source>
</evidence>
<feature type="domain" description="Protein kinase" evidence="12">
    <location>
        <begin position="59"/>
        <end position="171"/>
    </location>
</feature>
<name>A0A7J8PLW2_GOSRA</name>
<dbReference type="Gene3D" id="1.10.510.10">
    <property type="entry name" value="Transferase(Phosphotransferase) domain 1"/>
    <property type="match status" value="1"/>
</dbReference>
<evidence type="ECO:0000256" key="6">
    <source>
        <dbReference type="ARBA" id="ARBA00022741"/>
    </source>
</evidence>
<dbReference type="SUPFAM" id="SSF56112">
    <property type="entry name" value="Protein kinase-like (PK-like)"/>
    <property type="match status" value="1"/>
</dbReference>
<sequence>GVTVVTIVLVSFIVLRFKRKSWSNHPRQGDKATIEAFIKNFGSSAPKRYSYREIKKITNKFQDNLGQGGFGSVYKRKLPDGTFVAVKFLNETKGNGEDFMNEVASISRISHINIVTLFGFCFERSKRVLIYEFMPKGLLERFIYSQGSDNQNRQLKWITLYDIALGIIRGL</sequence>
<dbReference type="AlphaFoldDB" id="A0A7J8PLW2"/>
<dbReference type="GO" id="GO:0004674">
    <property type="term" value="F:protein serine/threonine kinase activity"/>
    <property type="evidence" value="ECO:0007669"/>
    <property type="project" value="UniProtKB-KW"/>
</dbReference>
<evidence type="ECO:0000313" key="13">
    <source>
        <dbReference type="EMBL" id="MBA0590281.1"/>
    </source>
</evidence>
<dbReference type="Proteomes" id="UP000593578">
    <property type="component" value="Unassembled WGS sequence"/>
</dbReference>
<keyword evidence="8" id="KW-1133">Transmembrane helix</keyword>
<comment type="subcellular location">
    <subcellularLocation>
        <location evidence="1">Membrane</location>
        <topology evidence="1">Single-pass type I membrane protein</topology>
    </subcellularLocation>
</comment>
<evidence type="ECO:0000259" key="12">
    <source>
        <dbReference type="PROSITE" id="PS50011"/>
    </source>
</evidence>
<keyword evidence="9" id="KW-0472">Membrane</keyword>
<evidence type="ECO:0000256" key="11">
    <source>
        <dbReference type="SAM" id="SignalP"/>
    </source>
</evidence>
<evidence type="ECO:0000256" key="1">
    <source>
        <dbReference type="ARBA" id="ARBA00004479"/>
    </source>
</evidence>
<evidence type="ECO:0000256" key="8">
    <source>
        <dbReference type="ARBA" id="ARBA00022989"/>
    </source>
</evidence>
<dbReference type="FunFam" id="3.30.200.20:FF:000178">
    <property type="entry name" value="serine/threonine-protein kinase PBS1-like"/>
    <property type="match status" value="1"/>
</dbReference>
<feature type="signal peptide" evidence="11">
    <location>
        <begin position="1"/>
        <end position="23"/>
    </location>
</feature>
<feature type="non-terminal residue" evidence="13">
    <location>
        <position position="171"/>
    </location>
</feature>
<gene>
    <name evidence="13" type="ORF">Gorai_018994</name>
</gene>
<keyword evidence="5 11" id="KW-0732">Signal</keyword>
<dbReference type="InterPro" id="IPR045874">
    <property type="entry name" value="LRK10/LRL21-25-like"/>
</dbReference>
<reference evidence="13 14" key="1">
    <citation type="journal article" date="2019" name="Genome Biol. Evol.">
        <title>Insights into the evolution of the New World diploid cottons (Gossypium, subgenus Houzingenia) based on genome sequencing.</title>
        <authorList>
            <person name="Grover C.E."/>
            <person name="Arick M.A. 2nd"/>
            <person name="Thrash A."/>
            <person name="Conover J.L."/>
            <person name="Sanders W.S."/>
            <person name="Peterson D.G."/>
            <person name="Frelichowski J.E."/>
            <person name="Scheffler J.A."/>
            <person name="Scheffler B.E."/>
            <person name="Wendel J.F."/>
        </authorList>
    </citation>
    <scope>NUCLEOTIDE SEQUENCE [LARGE SCALE GENOMIC DNA]</scope>
    <source>
        <strain evidence="13">8</strain>
        <tissue evidence="13">Leaf</tissue>
    </source>
</reference>
<evidence type="ECO:0000256" key="3">
    <source>
        <dbReference type="ARBA" id="ARBA00022679"/>
    </source>
</evidence>
<accession>A0A7J8PLW2</accession>
<dbReference type="InterPro" id="IPR000719">
    <property type="entry name" value="Prot_kinase_dom"/>
</dbReference>
<dbReference type="InterPro" id="IPR011009">
    <property type="entry name" value="Kinase-like_dom_sf"/>
</dbReference>
<evidence type="ECO:0000313" key="14">
    <source>
        <dbReference type="Proteomes" id="UP000593578"/>
    </source>
</evidence>
<keyword evidence="3" id="KW-0808">Transferase</keyword>
<dbReference type="Pfam" id="PF07714">
    <property type="entry name" value="PK_Tyr_Ser-Thr"/>
    <property type="match status" value="1"/>
</dbReference>
<feature type="chain" id="PRO_5029495099" description="Protein kinase domain-containing protein" evidence="11">
    <location>
        <begin position="24"/>
        <end position="171"/>
    </location>
</feature>
<evidence type="ECO:0000256" key="4">
    <source>
        <dbReference type="ARBA" id="ARBA00022692"/>
    </source>
</evidence>
<evidence type="ECO:0000256" key="7">
    <source>
        <dbReference type="ARBA" id="ARBA00022840"/>
    </source>
</evidence>
<evidence type="ECO:0000256" key="9">
    <source>
        <dbReference type="ARBA" id="ARBA00023136"/>
    </source>
</evidence>
<dbReference type="PANTHER" id="PTHR27009">
    <property type="entry name" value="RUST RESISTANCE KINASE LR10-RELATED"/>
    <property type="match status" value="1"/>
</dbReference>
<dbReference type="GO" id="GO:0016020">
    <property type="term" value="C:membrane"/>
    <property type="evidence" value="ECO:0007669"/>
    <property type="project" value="UniProtKB-SubCell"/>
</dbReference>
<comment type="caution">
    <text evidence="13">The sequence shown here is derived from an EMBL/GenBank/DDBJ whole genome shotgun (WGS) entry which is preliminary data.</text>
</comment>
<dbReference type="EMBL" id="JABEZZ010000007">
    <property type="protein sequence ID" value="MBA0590281.1"/>
    <property type="molecule type" value="Genomic_DNA"/>
</dbReference>
<evidence type="ECO:0000256" key="2">
    <source>
        <dbReference type="ARBA" id="ARBA00022527"/>
    </source>
</evidence>
<dbReference type="InterPro" id="IPR001245">
    <property type="entry name" value="Ser-Thr/Tyr_kinase_cat_dom"/>
</dbReference>
<keyword evidence="2" id="KW-0723">Serine/threonine-protein kinase</keyword>
<keyword evidence="6" id="KW-0547">Nucleotide-binding</keyword>
<keyword evidence="7" id="KW-0067">ATP-binding</keyword>
<keyword evidence="10" id="KW-0325">Glycoprotein</keyword>
<dbReference type="GO" id="GO:0005524">
    <property type="term" value="F:ATP binding"/>
    <property type="evidence" value="ECO:0007669"/>
    <property type="project" value="UniProtKB-KW"/>
</dbReference>
<dbReference type="PROSITE" id="PS50011">
    <property type="entry name" value="PROTEIN_KINASE_DOM"/>
    <property type="match status" value="1"/>
</dbReference>
<evidence type="ECO:0000256" key="10">
    <source>
        <dbReference type="ARBA" id="ARBA00023180"/>
    </source>
</evidence>
<organism evidence="13 14">
    <name type="scientific">Gossypium raimondii</name>
    <name type="common">Peruvian cotton</name>
    <name type="synonym">Gossypium klotzschianum subsp. raimondii</name>
    <dbReference type="NCBI Taxonomy" id="29730"/>
    <lineage>
        <taxon>Eukaryota</taxon>
        <taxon>Viridiplantae</taxon>
        <taxon>Streptophyta</taxon>
        <taxon>Embryophyta</taxon>
        <taxon>Tracheophyta</taxon>
        <taxon>Spermatophyta</taxon>
        <taxon>Magnoliopsida</taxon>
        <taxon>eudicotyledons</taxon>
        <taxon>Gunneridae</taxon>
        <taxon>Pentapetalae</taxon>
        <taxon>rosids</taxon>
        <taxon>malvids</taxon>
        <taxon>Malvales</taxon>
        <taxon>Malvaceae</taxon>
        <taxon>Malvoideae</taxon>
        <taxon>Gossypium</taxon>
    </lineage>
</organism>
<protein>
    <recommendedName>
        <fullName evidence="12">Protein kinase domain-containing protein</fullName>
    </recommendedName>
</protein>
<keyword evidence="2" id="KW-0418">Kinase</keyword>
<proteinExistence type="predicted"/>